<feature type="domain" description="ThuA-like" evidence="2">
    <location>
        <begin position="42"/>
        <end position="258"/>
    </location>
</feature>
<evidence type="ECO:0000259" key="2">
    <source>
        <dbReference type="Pfam" id="PF06283"/>
    </source>
</evidence>
<dbReference type="PIRSF" id="PIRSF030013">
    <property type="entry name" value="ThuA"/>
    <property type="match status" value="1"/>
</dbReference>
<protein>
    <submittedName>
        <fullName evidence="3">Trehalose utilization</fullName>
    </submittedName>
</protein>
<organism evidence="3 4">
    <name type="scientific">Halomonas elongata</name>
    <dbReference type="NCBI Taxonomy" id="2746"/>
    <lineage>
        <taxon>Bacteria</taxon>
        <taxon>Pseudomonadati</taxon>
        <taxon>Pseudomonadota</taxon>
        <taxon>Gammaproteobacteria</taxon>
        <taxon>Oceanospirillales</taxon>
        <taxon>Halomonadaceae</taxon>
        <taxon>Halomonas</taxon>
    </lineage>
</organism>
<evidence type="ECO:0000256" key="1">
    <source>
        <dbReference type="SAM" id="MobiDB-lite"/>
    </source>
</evidence>
<dbReference type="PATRIC" id="fig|2746.7.peg.2866"/>
<dbReference type="Proteomes" id="UP000092504">
    <property type="component" value="Unassembled WGS sequence"/>
</dbReference>
<evidence type="ECO:0000313" key="3">
    <source>
        <dbReference type="EMBL" id="OBX33756.1"/>
    </source>
</evidence>
<accession>A0A1B8NUR8</accession>
<dbReference type="InterPro" id="IPR029062">
    <property type="entry name" value="Class_I_gatase-like"/>
</dbReference>
<dbReference type="AlphaFoldDB" id="A0A1B8NUR8"/>
<dbReference type="Pfam" id="PF06283">
    <property type="entry name" value="ThuA"/>
    <property type="match status" value="1"/>
</dbReference>
<dbReference type="InterPro" id="IPR029010">
    <property type="entry name" value="ThuA-like"/>
</dbReference>
<feature type="region of interest" description="Disordered" evidence="1">
    <location>
        <begin position="271"/>
        <end position="297"/>
    </location>
</feature>
<name>A0A1B8NUR8_HALEL</name>
<gene>
    <name evidence="3" type="ORF">A8U91_02798</name>
</gene>
<comment type="caution">
    <text evidence="3">The sequence shown here is derived from an EMBL/GenBank/DDBJ whole genome shotgun (WGS) entry which is preliminary data.</text>
</comment>
<proteinExistence type="predicted"/>
<feature type="compositionally biased region" description="Basic and acidic residues" evidence="1">
    <location>
        <begin position="283"/>
        <end position="297"/>
    </location>
</feature>
<dbReference type="InterPro" id="IPR009381">
    <property type="entry name" value="Trehalose_catabolism_ThuA_prok"/>
</dbReference>
<dbReference type="SUPFAM" id="SSF52317">
    <property type="entry name" value="Class I glutamine amidotransferase-like"/>
    <property type="match status" value="1"/>
</dbReference>
<evidence type="ECO:0000313" key="4">
    <source>
        <dbReference type="Proteomes" id="UP000092504"/>
    </source>
</evidence>
<dbReference type="Gene3D" id="3.40.50.880">
    <property type="match status" value="1"/>
</dbReference>
<dbReference type="EMBL" id="MAJD01000002">
    <property type="protein sequence ID" value="OBX33756.1"/>
    <property type="molecule type" value="Genomic_DNA"/>
</dbReference>
<sequence>MVAMSKRLLFERKRLLLNVTDIVGIAITHQGHARRSLLMTIKVTVWGENVHEQTNDVVARIYPEGMHACIADGLNEDPQIEARAVTLQDPEQGLPEALLDDTDVLLWWGHAAHGDVHDETVDRVQARVLQGMGLLVLHSAHYSRIFKRLMGTTCSLKWREAGERERLWVINPGHPIVQGLGSYLELPHSEMYGEPFAVPNPDEVVFISAFEGGEVFRSGLTYKRGNGKIFYFGPGHETYPIYYDDQVRRVLKNGVKWACPEGSRWIDSCPNVPPEQAPNPVEVKGEGLHKPGEEGFR</sequence>
<reference evidence="3 4" key="1">
    <citation type="submission" date="2016-06" db="EMBL/GenBank/DDBJ databases">
        <title>Genome sequence of halotolerant plant growth promoting strain of Halomonas elongata HEK1 isolated from salterns of Rann of Kutch, Gujarat, India.</title>
        <authorList>
            <person name="Gaba S."/>
            <person name="Singh R.N."/>
            <person name="Abrol S."/>
            <person name="Kaushik R."/>
            <person name="Saxena A.K."/>
        </authorList>
    </citation>
    <scope>NUCLEOTIDE SEQUENCE [LARGE SCALE GENOMIC DNA]</scope>
    <source>
        <strain evidence="3 4">HEK1</strain>
    </source>
</reference>